<name>A0A5C8M525_9GAMM</name>
<evidence type="ECO:0000313" key="3">
    <source>
        <dbReference type="EMBL" id="TXK82852.1"/>
    </source>
</evidence>
<dbReference type="PANTHER" id="PTHR12147:SF26">
    <property type="entry name" value="PEPTIDASE M28 DOMAIN-CONTAINING PROTEIN"/>
    <property type="match status" value="1"/>
</dbReference>
<dbReference type="SUPFAM" id="SSF53187">
    <property type="entry name" value="Zn-dependent exopeptidases"/>
    <property type="match status" value="1"/>
</dbReference>
<sequence length="315" mass="35697">MLAQTRMMVKWLCFVSCLFSVNVWGDVAEFESALLTDIKLLADDRMQGRKTGHPGAELARRYIEQRYQQLKLLPIQEKGFRQVFSYSSGFTEKKGMNVIGWRQGCVHPSSYVVITAHYDHLGMSGSRVYNGADDNASGVATMLALAALLGQNCPAYSYIFAATDAEENGLYGAKALLRHFPVAAEHILLNLNLDMLSRGERSNQLYVYGARSLPGVSEFFKQRSFAVKIKLRRQGRQQGQSGTDWDNASDHAPFRRAGIPFLYFGVDTHADYHSINDDWQRIDSDFLQRMFSSLSQVLLWLDQQPPEWYQAARKS</sequence>
<evidence type="ECO:0000259" key="2">
    <source>
        <dbReference type="Pfam" id="PF04389"/>
    </source>
</evidence>
<comment type="caution">
    <text evidence="3">The sequence shown here is derived from an EMBL/GenBank/DDBJ whole genome shotgun (WGS) entry which is preliminary data.</text>
</comment>
<dbReference type="GO" id="GO:0008235">
    <property type="term" value="F:metalloexopeptidase activity"/>
    <property type="evidence" value="ECO:0007669"/>
    <property type="project" value="InterPro"/>
</dbReference>
<feature type="signal peptide" evidence="1">
    <location>
        <begin position="1"/>
        <end position="25"/>
    </location>
</feature>
<keyword evidence="4" id="KW-1185">Reference proteome</keyword>
<dbReference type="InterPro" id="IPR045175">
    <property type="entry name" value="M28_fam"/>
</dbReference>
<feature type="chain" id="PRO_5022821927" evidence="1">
    <location>
        <begin position="26"/>
        <end position="315"/>
    </location>
</feature>
<dbReference type="PANTHER" id="PTHR12147">
    <property type="entry name" value="METALLOPEPTIDASE M28 FAMILY MEMBER"/>
    <property type="match status" value="1"/>
</dbReference>
<keyword evidence="1" id="KW-0732">Signal</keyword>
<dbReference type="RefSeq" id="WP_147902796.1">
    <property type="nucleotide sequence ID" value="NZ_BAAAGC010000002.1"/>
</dbReference>
<protein>
    <submittedName>
        <fullName evidence="3">M28 family peptidase</fullName>
    </submittedName>
</protein>
<dbReference type="GO" id="GO:0006508">
    <property type="term" value="P:proteolysis"/>
    <property type="evidence" value="ECO:0007669"/>
    <property type="project" value="InterPro"/>
</dbReference>
<dbReference type="InterPro" id="IPR007484">
    <property type="entry name" value="Peptidase_M28"/>
</dbReference>
<dbReference type="Pfam" id="PF04389">
    <property type="entry name" value="Peptidase_M28"/>
    <property type="match status" value="1"/>
</dbReference>
<dbReference type="AlphaFoldDB" id="A0A5C8M525"/>
<accession>A0A5C8M525</accession>
<dbReference type="OrthoDB" id="9762302at2"/>
<gene>
    <name evidence="3" type="ORF">FU839_00745</name>
</gene>
<organism evidence="3 4">
    <name type="scientific">Rheinheimera tangshanensis</name>
    <dbReference type="NCBI Taxonomy" id="400153"/>
    <lineage>
        <taxon>Bacteria</taxon>
        <taxon>Pseudomonadati</taxon>
        <taxon>Pseudomonadota</taxon>
        <taxon>Gammaproteobacteria</taxon>
        <taxon>Chromatiales</taxon>
        <taxon>Chromatiaceae</taxon>
        <taxon>Rheinheimera</taxon>
    </lineage>
</organism>
<evidence type="ECO:0000313" key="4">
    <source>
        <dbReference type="Proteomes" id="UP000321814"/>
    </source>
</evidence>
<feature type="domain" description="Peptidase M28" evidence="2">
    <location>
        <begin position="97"/>
        <end position="295"/>
    </location>
</feature>
<dbReference type="Gene3D" id="3.40.630.10">
    <property type="entry name" value="Zn peptidases"/>
    <property type="match status" value="1"/>
</dbReference>
<dbReference type="Proteomes" id="UP000321814">
    <property type="component" value="Unassembled WGS sequence"/>
</dbReference>
<proteinExistence type="predicted"/>
<dbReference type="EMBL" id="VRLR01000001">
    <property type="protein sequence ID" value="TXK82852.1"/>
    <property type="molecule type" value="Genomic_DNA"/>
</dbReference>
<evidence type="ECO:0000256" key="1">
    <source>
        <dbReference type="SAM" id="SignalP"/>
    </source>
</evidence>
<reference evidence="3 4" key="1">
    <citation type="submission" date="2019-08" db="EMBL/GenBank/DDBJ databases">
        <title>Draft genome analysis of Rheinheimera tangshanensis isolated from the roots of fresh rice plants (Oryza sativa).</title>
        <authorList>
            <person name="Yu Q."/>
            <person name="Qi Y."/>
            <person name="Zhang H."/>
            <person name="Pu J."/>
        </authorList>
    </citation>
    <scope>NUCLEOTIDE SEQUENCE [LARGE SCALE GENOMIC DNA]</scope>
    <source>
        <strain evidence="3 4">JA3-B52</strain>
    </source>
</reference>